<dbReference type="STRING" id="4555.K3ZZL6"/>
<evidence type="ECO:0008006" key="6">
    <source>
        <dbReference type="Google" id="ProtNLM"/>
    </source>
</evidence>
<dbReference type="PANTHER" id="PTHR10496">
    <property type="entry name" value="40S RIBOSOMAL PROTEIN S24"/>
    <property type="match status" value="1"/>
</dbReference>
<accession>K3ZZL6</accession>
<evidence type="ECO:0000256" key="1">
    <source>
        <dbReference type="ARBA" id="ARBA00022980"/>
    </source>
</evidence>
<keyword evidence="2" id="KW-0687">Ribonucleoprotein</keyword>
<organism evidence="4 5">
    <name type="scientific">Setaria italica</name>
    <name type="common">Foxtail millet</name>
    <name type="synonym">Panicum italicum</name>
    <dbReference type="NCBI Taxonomy" id="4555"/>
    <lineage>
        <taxon>Eukaryota</taxon>
        <taxon>Viridiplantae</taxon>
        <taxon>Streptophyta</taxon>
        <taxon>Embryophyta</taxon>
        <taxon>Tracheophyta</taxon>
        <taxon>Spermatophyta</taxon>
        <taxon>Magnoliopsida</taxon>
        <taxon>Liliopsida</taxon>
        <taxon>Poales</taxon>
        <taxon>Poaceae</taxon>
        <taxon>PACMAD clade</taxon>
        <taxon>Panicoideae</taxon>
        <taxon>Panicodae</taxon>
        <taxon>Paniceae</taxon>
        <taxon>Cenchrinae</taxon>
        <taxon>Setaria</taxon>
    </lineage>
</organism>
<dbReference type="Pfam" id="PF01282">
    <property type="entry name" value="Ribosomal_S24e"/>
    <property type="match status" value="1"/>
</dbReference>
<evidence type="ECO:0000313" key="4">
    <source>
        <dbReference type="EnsemblPlants" id="KQL23414"/>
    </source>
</evidence>
<dbReference type="InterPro" id="IPR001976">
    <property type="entry name" value="Ribosomal_eS24"/>
</dbReference>
<dbReference type="EnsemblPlants" id="KQL23414">
    <property type="protein sequence ID" value="KQL23414"/>
    <property type="gene ID" value="SETIT_032050mg"/>
</dbReference>
<dbReference type="EMBL" id="AGNK02000848">
    <property type="status" value="NOT_ANNOTATED_CDS"/>
    <property type="molecule type" value="Genomic_DNA"/>
</dbReference>
<keyword evidence="1" id="KW-0689">Ribosomal protein</keyword>
<dbReference type="InterPro" id="IPR012678">
    <property type="entry name" value="Ribosomal_uL23/eL15/eS24_sf"/>
</dbReference>
<dbReference type="GO" id="GO:0003735">
    <property type="term" value="F:structural constituent of ribosome"/>
    <property type="evidence" value="ECO:0000318"/>
    <property type="project" value="GO_Central"/>
</dbReference>
<dbReference type="OrthoDB" id="10251131at2759"/>
<dbReference type="EMBL" id="CM003529">
    <property type="protein sequence ID" value="RCV10524.1"/>
    <property type="molecule type" value="Genomic_DNA"/>
</dbReference>
<dbReference type="Gramene" id="KQL23414">
    <property type="protein sequence ID" value="KQL23414"/>
    <property type="gene ID" value="SETIT_032050mg"/>
</dbReference>
<dbReference type="HOGENOM" id="CLU_2201605_0_0_1"/>
<gene>
    <name evidence="3" type="ORF">SETIT_2G118300v2</name>
</gene>
<dbReference type="Gene3D" id="3.30.70.3370">
    <property type="match status" value="1"/>
</dbReference>
<proteinExistence type="predicted"/>
<dbReference type="AlphaFoldDB" id="K3ZZL6"/>
<reference evidence="3 5" key="1">
    <citation type="journal article" date="2012" name="Nat. Biotechnol.">
        <title>Reference genome sequence of the model plant Setaria.</title>
        <authorList>
            <person name="Bennetzen J.L."/>
            <person name="Schmutz J."/>
            <person name="Wang H."/>
            <person name="Percifield R."/>
            <person name="Hawkins J."/>
            <person name="Pontaroli A.C."/>
            <person name="Estep M."/>
            <person name="Feng L."/>
            <person name="Vaughn J.N."/>
            <person name="Grimwood J."/>
            <person name="Jenkins J."/>
            <person name="Barry K."/>
            <person name="Lindquist E."/>
            <person name="Hellsten U."/>
            <person name="Deshpande S."/>
            <person name="Wang X."/>
            <person name="Wu X."/>
            <person name="Mitros T."/>
            <person name="Triplett J."/>
            <person name="Yang X."/>
            <person name="Ye C.Y."/>
            <person name="Mauro-Herrera M."/>
            <person name="Wang L."/>
            <person name="Li P."/>
            <person name="Sharma M."/>
            <person name="Sharma R."/>
            <person name="Ronald P.C."/>
            <person name="Panaud O."/>
            <person name="Kellogg E.A."/>
            <person name="Brutnell T.P."/>
            <person name="Doust A.N."/>
            <person name="Tuskan G.A."/>
            <person name="Rokhsar D."/>
            <person name="Devos K.M."/>
        </authorList>
    </citation>
    <scope>NUCLEOTIDE SEQUENCE [LARGE SCALE GENOMIC DNA]</scope>
    <source>
        <strain evidence="5">cv. Yugu1</strain>
        <strain evidence="3">Yugu1</strain>
    </source>
</reference>
<dbReference type="Proteomes" id="UP000004995">
    <property type="component" value="Unassembled WGS sequence"/>
</dbReference>
<evidence type="ECO:0000313" key="3">
    <source>
        <dbReference type="EMBL" id="RCV10524.1"/>
    </source>
</evidence>
<reference evidence="4" key="3">
    <citation type="submission" date="2018-08" db="UniProtKB">
        <authorList>
            <consortium name="EnsemblPlants"/>
        </authorList>
    </citation>
    <scope>IDENTIFICATION</scope>
    <source>
        <strain evidence="4">Yugu1</strain>
    </source>
</reference>
<reference evidence="3" key="2">
    <citation type="submission" date="2015-07" db="EMBL/GenBank/DDBJ databases">
        <authorList>
            <person name="Noorani M."/>
        </authorList>
    </citation>
    <scope>NUCLEOTIDE SEQUENCE</scope>
    <source>
        <strain evidence="3">Yugu1</strain>
    </source>
</reference>
<evidence type="ECO:0000256" key="2">
    <source>
        <dbReference type="ARBA" id="ARBA00023274"/>
    </source>
</evidence>
<dbReference type="SUPFAM" id="SSF54189">
    <property type="entry name" value="Ribosomal proteins S24e, L23 and L15e"/>
    <property type="match status" value="1"/>
</dbReference>
<dbReference type="GO" id="GO:0006412">
    <property type="term" value="P:translation"/>
    <property type="evidence" value="ECO:0007669"/>
    <property type="project" value="InterPro"/>
</dbReference>
<sequence>MAPSPCPGASSLPPPHYSWAPICNDIPGAAAELKERVAKVYEVKDPNTIFIFKFHTHIGGGLIYDNFEAAKKFEPKYRLIRRLVVHKHLSCKVSRSRCVMLRNSKISL</sequence>
<keyword evidence="5" id="KW-1185">Reference proteome</keyword>
<dbReference type="InterPro" id="IPR053709">
    <property type="entry name" value="eRP_eS24_sf"/>
</dbReference>
<evidence type="ECO:0000313" key="5">
    <source>
        <dbReference type="Proteomes" id="UP000004995"/>
    </source>
</evidence>
<protein>
    <recommendedName>
        <fullName evidence="6">40S ribosomal protein S24</fullName>
    </recommendedName>
</protein>
<dbReference type="GO" id="GO:0022627">
    <property type="term" value="C:cytosolic small ribosomal subunit"/>
    <property type="evidence" value="ECO:0000318"/>
    <property type="project" value="GO_Central"/>
</dbReference>
<dbReference type="eggNOG" id="KOG3424">
    <property type="taxonomic scope" value="Eukaryota"/>
</dbReference>
<name>K3ZZL6_SETIT</name>